<protein>
    <submittedName>
        <fullName evidence="1">Polyketide cyclase</fullName>
    </submittedName>
</protein>
<dbReference type="InterPro" id="IPR007325">
    <property type="entry name" value="KFase/CYL"/>
</dbReference>
<dbReference type="SUPFAM" id="SSF102198">
    <property type="entry name" value="Putative cyclase"/>
    <property type="match status" value="1"/>
</dbReference>
<dbReference type="EMBL" id="JPME01000014">
    <property type="protein sequence ID" value="KEZ89889.1"/>
    <property type="molecule type" value="Genomic_DNA"/>
</dbReference>
<dbReference type="Gene3D" id="3.50.30.50">
    <property type="entry name" value="Putative cyclase"/>
    <property type="match status" value="1"/>
</dbReference>
<dbReference type="Pfam" id="PF04199">
    <property type="entry name" value="Cyclase"/>
    <property type="match status" value="1"/>
</dbReference>
<dbReference type="RefSeq" id="WP_038281305.1">
    <property type="nucleotide sequence ID" value="NZ_JPME01000014.1"/>
</dbReference>
<proteinExistence type="predicted"/>
<dbReference type="STRING" id="29354.IO98_12200"/>
<comment type="caution">
    <text evidence="1">The sequence shown here is derived from an EMBL/GenBank/DDBJ whole genome shotgun (WGS) entry which is preliminary data.</text>
</comment>
<sequence length="192" mass="22123">MKYDLTTQVDQCLMEQWLSTQENRHIATGHVGTHLDTYEKSVIPLDYITCPGILWDVSDISEDREISLSDIENLPIPEHAFLFIYTGRSEKEKYGTADYFRDHPQLSNELIQWLTNQPLRFLGIDCSGIRRGKEHEPADRLLEKNGIYVIENLSGLNQLLDIDVFKVYTLWFDDPVATGLQCKVVADGRNYV</sequence>
<keyword evidence="2" id="KW-1185">Reference proteome</keyword>
<reference evidence="1 2" key="1">
    <citation type="submission" date="2014-07" db="EMBL/GenBank/DDBJ databases">
        <title>Draft genome of Clostridium celerecrescens 152B isolated from sediments associated with methane hydrate from Krishna Godavari basin.</title>
        <authorList>
            <person name="Honkalas V.S."/>
            <person name="Dabir A.P."/>
            <person name="Arora P."/>
            <person name="Dhakephalkar P.K."/>
        </authorList>
    </citation>
    <scope>NUCLEOTIDE SEQUENCE [LARGE SCALE GENOMIC DNA]</scope>
    <source>
        <strain evidence="1 2">152B</strain>
    </source>
</reference>
<evidence type="ECO:0000313" key="2">
    <source>
        <dbReference type="Proteomes" id="UP000028525"/>
    </source>
</evidence>
<dbReference type="AlphaFoldDB" id="A0A084JLQ5"/>
<dbReference type="Proteomes" id="UP000028525">
    <property type="component" value="Unassembled WGS sequence"/>
</dbReference>
<dbReference type="GO" id="GO:0004061">
    <property type="term" value="F:arylformamidase activity"/>
    <property type="evidence" value="ECO:0007669"/>
    <property type="project" value="InterPro"/>
</dbReference>
<dbReference type="InterPro" id="IPR037175">
    <property type="entry name" value="KFase_sf"/>
</dbReference>
<gene>
    <name evidence="1" type="ORF">IO98_12200</name>
</gene>
<dbReference type="OrthoDB" id="1118163at2"/>
<dbReference type="GO" id="GO:0019441">
    <property type="term" value="P:L-tryptophan catabolic process to kynurenine"/>
    <property type="evidence" value="ECO:0007669"/>
    <property type="project" value="InterPro"/>
</dbReference>
<organism evidence="1 2">
    <name type="scientific">Lacrimispora celerecrescens</name>
    <dbReference type="NCBI Taxonomy" id="29354"/>
    <lineage>
        <taxon>Bacteria</taxon>
        <taxon>Bacillati</taxon>
        <taxon>Bacillota</taxon>
        <taxon>Clostridia</taxon>
        <taxon>Lachnospirales</taxon>
        <taxon>Lachnospiraceae</taxon>
        <taxon>Lacrimispora</taxon>
    </lineage>
</organism>
<name>A0A084JLQ5_9FIRM</name>
<evidence type="ECO:0000313" key="1">
    <source>
        <dbReference type="EMBL" id="KEZ89889.1"/>
    </source>
</evidence>
<accession>A0A084JLQ5</accession>